<name>A0A699GP94_TANCI</name>
<comment type="caution">
    <text evidence="3">The sequence shown here is derived from an EMBL/GenBank/DDBJ whole genome shotgun (WGS) entry which is preliminary data.</text>
</comment>
<feature type="coiled-coil region" evidence="1">
    <location>
        <begin position="6"/>
        <end position="33"/>
    </location>
</feature>
<evidence type="ECO:0000313" key="3">
    <source>
        <dbReference type="EMBL" id="GEV52471.1"/>
    </source>
</evidence>
<feature type="compositionally biased region" description="Low complexity" evidence="2">
    <location>
        <begin position="718"/>
        <end position="729"/>
    </location>
</feature>
<feature type="compositionally biased region" description="Basic and acidic residues" evidence="2">
    <location>
        <begin position="159"/>
        <end position="174"/>
    </location>
</feature>
<dbReference type="AlphaFoldDB" id="A0A699GP94"/>
<reference evidence="3" key="1">
    <citation type="journal article" date="2019" name="Sci. Rep.">
        <title>Draft genome of Tanacetum cinerariifolium, the natural source of mosquito coil.</title>
        <authorList>
            <person name="Yamashiro T."/>
            <person name="Shiraishi A."/>
            <person name="Satake H."/>
            <person name="Nakayama K."/>
        </authorList>
    </citation>
    <scope>NUCLEOTIDE SEQUENCE</scope>
</reference>
<sequence length="853" mass="97725">MKYIAIKELRRKLKVALEEKDGIQLTVEKLKNASKSLNKLINSQIVDNCKKGLGYNAVPPPHTGLFMPPKPDLSYIGLEEFTSEPAVETLNAKTSEEVTKVVKKDNGAPIIEDWILDSKDEDDSRSKIEKKIIKPNCAKIEFVKSKEQVKTPRKTTVKQVEKPRQNNHRSRENQRNWNNMMSQRLGSNFEMINKACYVCGSFDHLQYNCDYHQKQNYGHNIESWKDLPRRNVYGSSSEKVEGHGDWNAPDYTNTAGTYDGEINLAFDENMITNEYAVKLCLDYEVKKGNKVVKKELIVTLKGELYFVKFIINPKEDDVDPRVIFGRLFMRLVNGIVDFGSELDKEELLPFVCKMGKSRRNKKRAMENLNLFYLDIGTSLSTGRHLTQEEAANEALALRISQKFSLLEEVRLVLETMAYQDKYKKVLDKIWKDKVELDGMIIKEEEEAINKVKESDNNGEKEYKIKRNKFGASIYGPKPAAYLNYNDPAKRSLSLQAVINPVQKVSVWKKAVSFLGSLPVPLQHVNWKPNYKGCYTNVEEAKRQWHTEIREGCNRDAKSRYNTKLANLLPRHVYSPCDVNYDILNGMGYDGEINDMLRIKLLEAESNLFRALPRVYSELCHEFYSENQFIQSFTEPNFEGGLQDDHLWLVSKDNWRFRYDYIKKLIDSEGRLIPEDLKPGVLSIGIPRPPRASMQDLYERMGPELQQLTSRQISSGLIPNSAPSTSSNPPSKKDLDMLFQPMFDEYFKPSLRVVSLTTSATNLLQDTAGATSSIFIDQDAPSPSTTPNTETTITSIEDANVEKPNHENEDAKFDRDTFTNPFAPPVISSAESSLRIVDTSNMHTFYQPHFHTRK</sequence>
<feature type="region of interest" description="Disordered" evidence="2">
    <location>
        <begin position="149"/>
        <end position="174"/>
    </location>
</feature>
<proteinExistence type="predicted"/>
<dbReference type="EMBL" id="BKCJ010026064">
    <property type="protein sequence ID" value="GEV52471.1"/>
    <property type="molecule type" value="Genomic_DNA"/>
</dbReference>
<evidence type="ECO:0000256" key="1">
    <source>
        <dbReference type="SAM" id="Coils"/>
    </source>
</evidence>
<gene>
    <name evidence="3" type="ORF">Tci_124448</name>
</gene>
<protein>
    <submittedName>
        <fullName evidence="3">Ribonuclease H-like domain-containing protein</fullName>
    </submittedName>
</protein>
<keyword evidence="1" id="KW-0175">Coiled coil</keyword>
<feature type="region of interest" description="Disordered" evidence="2">
    <location>
        <begin position="714"/>
        <end position="734"/>
    </location>
</feature>
<evidence type="ECO:0000256" key="2">
    <source>
        <dbReference type="SAM" id="MobiDB-lite"/>
    </source>
</evidence>
<accession>A0A699GP94</accession>
<organism evidence="3">
    <name type="scientific">Tanacetum cinerariifolium</name>
    <name type="common">Dalmatian daisy</name>
    <name type="synonym">Chrysanthemum cinerariifolium</name>
    <dbReference type="NCBI Taxonomy" id="118510"/>
    <lineage>
        <taxon>Eukaryota</taxon>
        <taxon>Viridiplantae</taxon>
        <taxon>Streptophyta</taxon>
        <taxon>Embryophyta</taxon>
        <taxon>Tracheophyta</taxon>
        <taxon>Spermatophyta</taxon>
        <taxon>Magnoliopsida</taxon>
        <taxon>eudicotyledons</taxon>
        <taxon>Gunneridae</taxon>
        <taxon>Pentapetalae</taxon>
        <taxon>asterids</taxon>
        <taxon>campanulids</taxon>
        <taxon>Asterales</taxon>
        <taxon>Asteraceae</taxon>
        <taxon>Asteroideae</taxon>
        <taxon>Anthemideae</taxon>
        <taxon>Anthemidinae</taxon>
        <taxon>Tanacetum</taxon>
    </lineage>
</organism>